<accession>A0A504YRN3</accession>
<dbReference type="InterPro" id="IPR036975">
    <property type="entry name" value="Importin-a_IBB_sf"/>
</dbReference>
<dbReference type="Pfam" id="PF00514">
    <property type="entry name" value="Arm"/>
    <property type="match status" value="6"/>
</dbReference>
<evidence type="ECO:0000256" key="1">
    <source>
        <dbReference type="ARBA" id="ARBA00010394"/>
    </source>
</evidence>
<evidence type="ECO:0000256" key="5">
    <source>
        <dbReference type="PIRNR" id="PIRNR005673"/>
    </source>
</evidence>
<feature type="domain" description="IBB" evidence="8">
    <location>
        <begin position="1"/>
        <end position="50"/>
    </location>
</feature>
<dbReference type="Pfam" id="PF16186">
    <property type="entry name" value="Arm_3"/>
    <property type="match status" value="1"/>
</dbReference>
<proteinExistence type="inferred from homology"/>
<dbReference type="STRING" id="46835.A0A504YRN3"/>
<organism evidence="9 10">
    <name type="scientific">Fasciola gigantica</name>
    <name type="common">Giant liver fluke</name>
    <dbReference type="NCBI Taxonomy" id="46835"/>
    <lineage>
        <taxon>Eukaryota</taxon>
        <taxon>Metazoa</taxon>
        <taxon>Spiralia</taxon>
        <taxon>Lophotrochozoa</taxon>
        <taxon>Platyhelminthes</taxon>
        <taxon>Trematoda</taxon>
        <taxon>Digenea</taxon>
        <taxon>Plagiorchiida</taxon>
        <taxon>Echinostomata</taxon>
        <taxon>Echinostomatoidea</taxon>
        <taxon>Fasciolidae</taxon>
        <taxon>Fasciola</taxon>
    </lineage>
</organism>
<dbReference type="GO" id="GO:0061608">
    <property type="term" value="F:nuclear import signal receptor activity"/>
    <property type="evidence" value="ECO:0007669"/>
    <property type="project" value="InterPro"/>
</dbReference>
<feature type="repeat" description="ARM" evidence="6">
    <location>
        <begin position="279"/>
        <end position="321"/>
    </location>
</feature>
<dbReference type="Gene3D" id="1.25.10.10">
    <property type="entry name" value="Leucine-rich Repeat Variant"/>
    <property type="match status" value="1"/>
</dbReference>
<dbReference type="SUPFAM" id="SSF48371">
    <property type="entry name" value="ARM repeat"/>
    <property type="match status" value="1"/>
</dbReference>
<evidence type="ECO:0000256" key="2">
    <source>
        <dbReference type="ARBA" id="ARBA00022448"/>
    </source>
</evidence>
<sequence length="529" mass="59046">MERSRLYKNQDKNAEELRRRRVDQSVELRRAKKDEQLQKRRNILLSELDETSPLREKQVQTPEHVNYDSLIREMRSSDDNIRFRAIQLCRKTLSRAKNPPIDEFYNRGAVDILVEAIDSKSDSLVFEATWALTNIASGDSKHTMAVAETGAIPKFVMLLSHSAINVAEQSVWALGNIAGDGARCRDLVIGAGVLNPLFKLLERVWDMPSVVSNIAWVLSNLCRNRDPTPPHNIIKAMLPVFKRLLQYDRSKEVVVDTAWALAYASDAANNAIDDILGSGCLPLLLRLLSSNSPNLVSPALRAVGNLVIGDDAQTQAVIDAGLLPYVPALLNYEKSSIVKETCWMVSNLTAGSVDQIQAVIDHNLVPNILEIMHKGEFRTQKEACWVINNMVNGGSAEQCAYLLNQRVLPALSNLLTASEAKVIIMVLEIIKRLFEISEQYGHLESACIELETCGGVDKMEQLQDHGNDQVYKTAYDLIDLYFNDAEPDSKNGEDTDQVSNAQPKSGPELEEEFHFDAPESKPGQSNFDF</sequence>
<keyword evidence="4 5" id="KW-0653">Protein transport</keyword>
<dbReference type="Gene3D" id="1.20.5.690">
    <property type="entry name" value="Importin-alpha, importin-beta-binding domain"/>
    <property type="match status" value="1"/>
</dbReference>
<keyword evidence="3" id="KW-0677">Repeat</keyword>
<keyword evidence="2 5" id="KW-0813">Transport</keyword>
<dbReference type="SMART" id="SM00185">
    <property type="entry name" value="ARM"/>
    <property type="match status" value="8"/>
</dbReference>
<comment type="caution">
    <text evidence="9">The sequence shown here is derived from an EMBL/GenBank/DDBJ whole genome shotgun (WGS) entry which is preliminary data.</text>
</comment>
<gene>
    <name evidence="9" type="ORF">FGIG_08268</name>
</gene>
<reference evidence="9 10" key="1">
    <citation type="submission" date="2019-04" db="EMBL/GenBank/DDBJ databases">
        <title>Annotation for the trematode Fasciola gigantica.</title>
        <authorList>
            <person name="Choi Y.-J."/>
        </authorList>
    </citation>
    <scope>NUCLEOTIDE SEQUENCE [LARGE SCALE GENOMIC DNA]</scope>
    <source>
        <strain evidence="9">Uganda_cow_1</strain>
    </source>
</reference>
<dbReference type="GO" id="GO:0006606">
    <property type="term" value="P:protein import into nucleus"/>
    <property type="evidence" value="ECO:0007669"/>
    <property type="project" value="InterPro"/>
</dbReference>
<feature type="repeat" description="ARM" evidence="6">
    <location>
        <begin position="150"/>
        <end position="192"/>
    </location>
</feature>
<evidence type="ECO:0000313" key="9">
    <source>
        <dbReference type="EMBL" id="TPP60430.1"/>
    </source>
</evidence>
<evidence type="ECO:0000256" key="3">
    <source>
        <dbReference type="ARBA" id="ARBA00022737"/>
    </source>
</evidence>
<feature type="region of interest" description="Disordered" evidence="7">
    <location>
        <begin position="1"/>
        <end position="20"/>
    </location>
</feature>
<evidence type="ECO:0000313" key="10">
    <source>
        <dbReference type="Proteomes" id="UP000316759"/>
    </source>
</evidence>
<feature type="repeat" description="ARM" evidence="6">
    <location>
        <begin position="108"/>
        <end position="150"/>
    </location>
</feature>
<comment type="similarity">
    <text evidence="1 5">Belongs to the importin alpha family.</text>
</comment>
<dbReference type="PIRSF" id="PIRSF005673">
    <property type="entry name" value="Importin_alpha"/>
    <property type="match status" value="1"/>
</dbReference>
<dbReference type="GO" id="GO:0005737">
    <property type="term" value="C:cytoplasm"/>
    <property type="evidence" value="ECO:0007669"/>
    <property type="project" value="InterPro"/>
</dbReference>
<dbReference type="OrthoDB" id="29145at2759"/>
<dbReference type="Pfam" id="PF01749">
    <property type="entry name" value="IBB"/>
    <property type="match status" value="1"/>
</dbReference>
<dbReference type="EMBL" id="SUNJ01009448">
    <property type="protein sequence ID" value="TPP60430.1"/>
    <property type="molecule type" value="Genomic_DNA"/>
</dbReference>
<dbReference type="InterPro" id="IPR000225">
    <property type="entry name" value="Armadillo"/>
</dbReference>
<dbReference type="PROSITE" id="PS51214">
    <property type="entry name" value="IBB"/>
    <property type="match status" value="1"/>
</dbReference>
<dbReference type="InterPro" id="IPR032413">
    <property type="entry name" value="Arm_3"/>
</dbReference>
<evidence type="ECO:0000256" key="7">
    <source>
        <dbReference type="SAM" id="MobiDB-lite"/>
    </source>
</evidence>
<name>A0A504YRN3_FASGI</name>
<dbReference type="InterPro" id="IPR002652">
    <property type="entry name" value="Importin-a_IBB"/>
</dbReference>
<dbReference type="PROSITE" id="PS50176">
    <property type="entry name" value="ARM_REPEAT"/>
    <property type="match status" value="3"/>
</dbReference>
<evidence type="ECO:0000256" key="4">
    <source>
        <dbReference type="ARBA" id="ARBA00022927"/>
    </source>
</evidence>
<evidence type="ECO:0000256" key="6">
    <source>
        <dbReference type="PROSITE-ProRule" id="PRU00259"/>
    </source>
</evidence>
<evidence type="ECO:0000259" key="8">
    <source>
        <dbReference type="PROSITE" id="PS51214"/>
    </source>
</evidence>
<dbReference type="Proteomes" id="UP000316759">
    <property type="component" value="Unassembled WGS sequence"/>
</dbReference>
<dbReference type="AlphaFoldDB" id="A0A504YRN3"/>
<dbReference type="InterPro" id="IPR024931">
    <property type="entry name" value="Importin_alpha"/>
</dbReference>
<keyword evidence="10" id="KW-1185">Reference proteome</keyword>
<protein>
    <recommendedName>
        <fullName evidence="5">Importin subunit alpha</fullName>
    </recommendedName>
</protein>
<dbReference type="InterPro" id="IPR011989">
    <property type="entry name" value="ARM-like"/>
</dbReference>
<dbReference type="InterPro" id="IPR016024">
    <property type="entry name" value="ARM-type_fold"/>
</dbReference>
<dbReference type="PANTHER" id="PTHR23316">
    <property type="entry name" value="IMPORTIN ALPHA"/>
    <property type="match status" value="1"/>
</dbReference>
<feature type="region of interest" description="Disordered" evidence="7">
    <location>
        <begin position="486"/>
        <end position="529"/>
    </location>
</feature>